<dbReference type="Proteomes" id="UP000225706">
    <property type="component" value="Unassembled WGS sequence"/>
</dbReference>
<dbReference type="AlphaFoldDB" id="A0A2B4SGW7"/>
<evidence type="ECO:0000256" key="1">
    <source>
        <dbReference type="ARBA" id="ARBA00004123"/>
    </source>
</evidence>
<keyword evidence="8" id="KW-1185">Reference proteome</keyword>
<evidence type="ECO:0000256" key="6">
    <source>
        <dbReference type="ARBA" id="ARBA00023242"/>
    </source>
</evidence>
<reference evidence="8" key="1">
    <citation type="journal article" date="2017" name="bioRxiv">
        <title>Comparative analysis of the genomes of Stylophora pistillata and Acropora digitifera provides evidence for extensive differences between species of corals.</title>
        <authorList>
            <person name="Voolstra C.R."/>
            <person name="Li Y."/>
            <person name="Liew Y.J."/>
            <person name="Baumgarten S."/>
            <person name="Zoccola D."/>
            <person name="Flot J.-F."/>
            <person name="Tambutte S."/>
            <person name="Allemand D."/>
            <person name="Aranda M."/>
        </authorList>
    </citation>
    <scope>NUCLEOTIDE SEQUENCE [LARGE SCALE GENOMIC DNA]</scope>
</reference>
<proteinExistence type="inferred from homology"/>
<organism evidence="7 8">
    <name type="scientific">Stylophora pistillata</name>
    <name type="common">Smooth cauliflower coral</name>
    <dbReference type="NCBI Taxonomy" id="50429"/>
    <lineage>
        <taxon>Eukaryota</taxon>
        <taxon>Metazoa</taxon>
        <taxon>Cnidaria</taxon>
        <taxon>Anthozoa</taxon>
        <taxon>Hexacorallia</taxon>
        <taxon>Scleractinia</taxon>
        <taxon>Astrocoeniina</taxon>
        <taxon>Pocilloporidae</taxon>
        <taxon>Stylophora</taxon>
    </lineage>
</organism>
<evidence type="ECO:0000313" key="7">
    <source>
        <dbReference type="EMBL" id="PFX28090.1"/>
    </source>
</evidence>
<dbReference type="PANTHER" id="PTHR12493:SF0">
    <property type="entry name" value="CUE DOMAIN-CONTAINING PROTEIN 2"/>
    <property type="match status" value="1"/>
</dbReference>
<comment type="similarity">
    <text evidence="3">Belongs to the CUEDC2 family.</text>
</comment>
<keyword evidence="6" id="KW-0539">Nucleus</keyword>
<dbReference type="CDD" id="cd14367">
    <property type="entry name" value="CUE_CUED2"/>
    <property type="match status" value="1"/>
</dbReference>
<dbReference type="InterPro" id="IPR039805">
    <property type="entry name" value="CUE_CUED2"/>
</dbReference>
<comment type="subcellular location">
    <subcellularLocation>
        <location evidence="2">Cytoplasm</location>
    </subcellularLocation>
    <subcellularLocation>
        <location evidence="1">Nucleus</location>
    </subcellularLocation>
</comment>
<keyword evidence="5" id="KW-0833">Ubl conjugation pathway</keyword>
<gene>
    <name evidence="7" type="primary">CUEDC2</name>
    <name evidence="7" type="ORF">AWC38_SpisGene7202</name>
</gene>
<dbReference type="PANTHER" id="PTHR12493">
    <property type="entry name" value="CUE DOMAIN CONTAINING 2"/>
    <property type="match status" value="1"/>
</dbReference>
<dbReference type="GO" id="GO:0005634">
    <property type="term" value="C:nucleus"/>
    <property type="evidence" value="ECO:0007669"/>
    <property type="project" value="UniProtKB-SubCell"/>
</dbReference>
<evidence type="ECO:0000256" key="4">
    <source>
        <dbReference type="ARBA" id="ARBA00022490"/>
    </source>
</evidence>
<name>A0A2B4SGW7_STYPI</name>
<comment type="caution">
    <text evidence="7">The sequence shown here is derived from an EMBL/GenBank/DDBJ whole genome shotgun (WGS) entry which is preliminary data.</text>
</comment>
<dbReference type="EMBL" id="LSMT01000090">
    <property type="protein sequence ID" value="PFX28090.1"/>
    <property type="molecule type" value="Genomic_DNA"/>
</dbReference>
<evidence type="ECO:0000256" key="3">
    <source>
        <dbReference type="ARBA" id="ARBA00006106"/>
    </source>
</evidence>
<sequence length="259" mass="28896">MEETVRDGLIQFLEQKVPAETLNCVDDIVLCYIVNVLEQLGEDEEFDVDEFAEIMAAYIPGFDAVNRDAVQSWMLDLADKLVKTRTSRNACSISTAFPKDAYTVTREDNHHRSLASLEAESVQSSDLAKDHQIITSLGHSSSDEQGVNSPLVESTKVQPFSKNGCNQDFKAEKNIELKENAGNASLSEEISMLTEMFPEACSLELQNCLMVANGDVESAVQVMLLKKEDIDKEWKENIHQTVDHVSPKVSFFVCQISQI</sequence>
<dbReference type="GO" id="GO:0005737">
    <property type="term" value="C:cytoplasm"/>
    <property type="evidence" value="ECO:0007669"/>
    <property type="project" value="UniProtKB-SubCell"/>
</dbReference>
<evidence type="ECO:0000313" key="8">
    <source>
        <dbReference type="Proteomes" id="UP000225706"/>
    </source>
</evidence>
<evidence type="ECO:0000256" key="2">
    <source>
        <dbReference type="ARBA" id="ARBA00004496"/>
    </source>
</evidence>
<dbReference type="OrthoDB" id="10060331at2759"/>
<accession>A0A2B4SGW7</accession>
<protein>
    <submittedName>
        <fullName evidence="7">CUE domain-containing protein 2</fullName>
    </submittedName>
</protein>
<dbReference type="STRING" id="50429.A0A2B4SGW7"/>
<keyword evidence="4" id="KW-0963">Cytoplasm</keyword>
<evidence type="ECO:0000256" key="5">
    <source>
        <dbReference type="ARBA" id="ARBA00022786"/>
    </source>
</evidence>